<name>A0AA38JEG1_9AGAR</name>
<reference evidence="1" key="1">
    <citation type="submission" date="2022-08" db="EMBL/GenBank/DDBJ databases">
        <authorList>
            <consortium name="DOE Joint Genome Institute"/>
            <person name="Min B."/>
            <person name="Sierra-Patev S."/>
            <person name="Naranjo-Ortiz M."/>
            <person name="Looney B."/>
            <person name="Konkel Z."/>
            <person name="Slot J.C."/>
            <person name="Sakamoto Y."/>
            <person name="Steenwyk J.L."/>
            <person name="Rokas A."/>
            <person name="Carro J."/>
            <person name="Camarero S."/>
            <person name="Ferreira P."/>
            <person name="Molpeceres G."/>
            <person name="Ruiz-duenas F.J."/>
            <person name="Serrano A."/>
            <person name="Henrissat B."/>
            <person name="Drula E."/>
            <person name="Hughes K.W."/>
            <person name="Mata J.L."/>
            <person name="Ishikawa N.K."/>
            <person name="Vargas-Isla R."/>
            <person name="Ushijima S."/>
            <person name="Smith C.A."/>
            <person name="Ahrendt S."/>
            <person name="Andreopoulos W."/>
            <person name="He G."/>
            <person name="LaButti K."/>
            <person name="Lipzen A."/>
            <person name="Ng V."/>
            <person name="Riley R."/>
            <person name="Sandor L."/>
            <person name="Barry K."/>
            <person name="Martinez A.T."/>
            <person name="Xiao Y."/>
            <person name="Gibbons J.G."/>
            <person name="Terashima K."/>
            <person name="Hibbett D.S."/>
            <person name="Grigoriev I.V."/>
        </authorList>
    </citation>
    <scope>NUCLEOTIDE SEQUENCE</scope>
    <source>
        <strain evidence="1">ET3784</strain>
    </source>
</reference>
<organism evidence="1 2">
    <name type="scientific">Lentinula guzmanii</name>
    <dbReference type="NCBI Taxonomy" id="2804957"/>
    <lineage>
        <taxon>Eukaryota</taxon>
        <taxon>Fungi</taxon>
        <taxon>Dikarya</taxon>
        <taxon>Basidiomycota</taxon>
        <taxon>Agaricomycotina</taxon>
        <taxon>Agaricomycetes</taxon>
        <taxon>Agaricomycetidae</taxon>
        <taxon>Agaricales</taxon>
        <taxon>Marasmiineae</taxon>
        <taxon>Omphalotaceae</taxon>
        <taxon>Lentinula</taxon>
    </lineage>
</organism>
<evidence type="ECO:0000313" key="1">
    <source>
        <dbReference type="EMBL" id="KAJ3727198.1"/>
    </source>
</evidence>
<gene>
    <name evidence="1" type="ORF">DFJ43DRAFT_1041205</name>
</gene>
<keyword evidence="2" id="KW-1185">Reference proteome</keyword>
<evidence type="ECO:0000313" key="2">
    <source>
        <dbReference type="Proteomes" id="UP001176059"/>
    </source>
</evidence>
<proteinExistence type="predicted"/>
<accession>A0AA38JEG1</accession>
<dbReference type="EMBL" id="JANVFO010000042">
    <property type="protein sequence ID" value="KAJ3727198.1"/>
    <property type="molecule type" value="Genomic_DNA"/>
</dbReference>
<dbReference type="AlphaFoldDB" id="A0AA38JEG1"/>
<comment type="caution">
    <text evidence="1">The sequence shown here is derived from an EMBL/GenBank/DDBJ whole genome shotgun (WGS) entry which is preliminary data.</text>
</comment>
<sequence length="210" mass="23702">MQFQLFGTGLDLKKACILFVLSFFSIAYVAALPLPGQDAHSTSTSTSFTELVRRSEWTAQVRYHENTVPWATSFLVKDIHSKITGVIQGSHNFPIVIEFPEHQGEVPKWDENNQILFDYTLFRHDPPPTQWTGSGSTIHQTFTGSGAIRKVQVGSSYKIEAKMNTPPINPATGKFAQTRMTYETDGVGEMGVFWEEKICRQVHDYLKEVL</sequence>
<protein>
    <submittedName>
        <fullName evidence="1">Uncharacterized protein</fullName>
    </submittedName>
</protein>
<reference evidence="1" key="2">
    <citation type="journal article" date="2023" name="Proc. Natl. Acad. Sci. U.S.A.">
        <title>A global phylogenomic analysis of the shiitake genus Lentinula.</title>
        <authorList>
            <person name="Sierra-Patev S."/>
            <person name="Min B."/>
            <person name="Naranjo-Ortiz M."/>
            <person name="Looney B."/>
            <person name="Konkel Z."/>
            <person name="Slot J.C."/>
            <person name="Sakamoto Y."/>
            <person name="Steenwyk J.L."/>
            <person name="Rokas A."/>
            <person name="Carro J."/>
            <person name="Camarero S."/>
            <person name="Ferreira P."/>
            <person name="Molpeceres G."/>
            <person name="Ruiz-Duenas F.J."/>
            <person name="Serrano A."/>
            <person name="Henrissat B."/>
            <person name="Drula E."/>
            <person name="Hughes K.W."/>
            <person name="Mata J.L."/>
            <person name="Ishikawa N.K."/>
            <person name="Vargas-Isla R."/>
            <person name="Ushijima S."/>
            <person name="Smith C.A."/>
            <person name="Donoghue J."/>
            <person name="Ahrendt S."/>
            <person name="Andreopoulos W."/>
            <person name="He G."/>
            <person name="LaButti K."/>
            <person name="Lipzen A."/>
            <person name="Ng V."/>
            <person name="Riley R."/>
            <person name="Sandor L."/>
            <person name="Barry K."/>
            <person name="Martinez A.T."/>
            <person name="Xiao Y."/>
            <person name="Gibbons J.G."/>
            <person name="Terashima K."/>
            <person name="Grigoriev I.V."/>
            <person name="Hibbett D."/>
        </authorList>
    </citation>
    <scope>NUCLEOTIDE SEQUENCE</scope>
    <source>
        <strain evidence="1">ET3784</strain>
    </source>
</reference>
<dbReference type="Proteomes" id="UP001176059">
    <property type="component" value="Unassembled WGS sequence"/>
</dbReference>